<reference evidence="1 2" key="1">
    <citation type="submission" date="2020-07" db="EMBL/GenBank/DDBJ databases">
        <authorList>
            <person name="Feng X."/>
        </authorList>
    </citation>
    <scope>NUCLEOTIDE SEQUENCE [LARGE SCALE GENOMIC DNA]</scope>
    <source>
        <strain evidence="1 2">JCM31066</strain>
    </source>
</reference>
<sequence length="175" mass="19910">MNAHTHLSGFREKLIEHLFIGELLKCSWKEQTGAVEVSKPEVDRRGYDLIVESGTIIRHVQLKTTYKGGKAAVQKVHIALAEKPSGCVVWIYFDEETLELGPFLFFGGPAGCPLPTLQGMKIAKHTKGNKDGLKAERPEIREVPKRQFKRYDSIREVYDCLIRNENPPSRHQVRD</sequence>
<keyword evidence="2" id="KW-1185">Reference proteome</keyword>
<accession>A0A842HEE5</accession>
<dbReference type="Gene3D" id="3.40.1350.10">
    <property type="match status" value="1"/>
</dbReference>
<proteinExistence type="predicted"/>
<dbReference type="EMBL" id="JACHVB010000034">
    <property type="protein sequence ID" value="MBC2594802.1"/>
    <property type="molecule type" value="Genomic_DNA"/>
</dbReference>
<gene>
    <name evidence="1" type="ORF">H5P28_11075</name>
</gene>
<evidence type="ECO:0008006" key="3">
    <source>
        <dbReference type="Google" id="ProtNLM"/>
    </source>
</evidence>
<dbReference type="InterPro" id="IPR011856">
    <property type="entry name" value="tRNA_endonuc-like_dom_sf"/>
</dbReference>
<dbReference type="RefSeq" id="WP_185675767.1">
    <property type="nucleotide sequence ID" value="NZ_JACHVB010000034.1"/>
</dbReference>
<organism evidence="1 2">
    <name type="scientific">Ruficoccus amylovorans</name>
    <dbReference type="NCBI Taxonomy" id="1804625"/>
    <lineage>
        <taxon>Bacteria</taxon>
        <taxon>Pseudomonadati</taxon>
        <taxon>Verrucomicrobiota</taxon>
        <taxon>Opitutia</taxon>
        <taxon>Puniceicoccales</taxon>
        <taxon>Cerasicoccaceae</taxon>
        <taxon>Ruficoccus</taxon>
    </lineage>
</organism>
<dbReference type="AlphaFoldDB" id="A0A842HEE5"/>
<comment type="caution">
    <text evidence="1">The sequence shown here is derived from an EMBL/GenBank/DDBJ whole genome shotgun (WGS) entry which is preliminary data.</text>
</comment>
<dbReference type="Proteomes" id="UP000546464">
    <property type="component" value="Unassembled WGS sequence"/>
</dbReference>
<dbReference type="GO" id="GO:0003676">
    <property type="term" value="F:nucleic acid binding"/>
    <property type="evidence" value="ECO:0007669"/>
    <property type="project" value="InterPro"/>
</dbReference>
<name>A0A842HEE5_9BACT</name>
<evidence type="ECO:0000313" key="1">
    <source>
        <dbReference type="EMBL" id="MBC2594802.1"/>
    </source>
</evidence>
<evidence type="ECO:0000313" key="2">
    <source>
        <dbReference type="Proteomes" id="UP000546464"/>
    </source>
</evidence>
<protein>
    <recommendedName>
        <fullName evidence="3">PD(D/E)XK endonuclease domain-containing protein</fullName>
    </recommendedName>
</protein>